<gene>
    <name evidence="4" type="ORF">HGRIS_005534</name>
</gene>
<reference evidence="5" key="1">
    <citation type="submission" date="2024-06" db="EMBL/GenBank/DDBJ databases">
        <title>Multi-omics analyses provide insights into the biosynthesis of the anticancer antibiotic pleurotin in Hohenbuehelia grisea.</title>
        <authorList>
            <person name="Weaver J.A."/>
            <person name="Alberti F."/>
        </authorList>
    </citation>
    <scope>NUCLEOTIDE SEQUENCE [LARGE SCALE GENOMIC DNA]</scope>
    <source>
        <strain evidence="5">T-177</strain>
    </source>
</reference>
<keyword evidence="2" id="KW-1133">Transmembrane helix</keyword>
<accession>A0ABR3JXB2</accession>
<feature type="domain" description="DUF6534" evidence="3">
    <location>
        <begin position="162"/>
        <end position="248"/>
    </location>
</feature>
<protein>
    <recommendedName>
        <fullName evidence="3">DUF6534 domain-containing protein</fullName>
    </recommendedName>
</protein>
<evidence type="ECO:0000256" key="2">
    <source>
        <dbReference type="SAM" id="Phobius"/>
    </source>
</evidence>
<dbReference type="Proteomes" id="UP001556367">
    <property type="component" value="Unassembled WGS sequence"/>
</dbReference>
<evidence type="ECO:0000259" key="3">
    <source>
        <dbReference type="Pfam" id="PF20152"/>
    </source>
</evidence>
<feature type="transmembrane region" description="Helical" evidence="2">
    <location>
        <begin position="12"/>
        <end position="33"/>
    </location>
</feature>
<organism evidence="4 5">
    <name type="scientific">Hohenbuehelia grisea</name>
    <dbReference type="NCBI Taxonomy" id="104357"/>
    <lineage>
        <taxon>Eukaryota</taxon>
        <taxon>Fungi</taxon>
        <taxon>Dikarya</taxon>
        <taxon>Basidiomycota</taxon>
        <taxon>Agaricomycotina</taxon>
        <taxon>Agaricomycetes</taxon>
        <taxon>Agaricomycetidae</taxon>
        <taxon>Agaricales</taxon>
        <taxon>Pleurotineae</taxon>
        <taxon>Pleurotaceae</taxon>
        <taxon>Hohenbuehelia</taxon>
    </lineage>
</organism>
<evidence type="ECO:0000313" key="5">
    <source>
        <dbReference type="Proteomes" id="UP001556367"/>
    </source>
</evidence>
<feature type="transmembrane region" description="Helical" evidence="2">
    <location>
        <begin position="45"/>
        <end position="66"/>
    </location>
</feature>
<proteinExistence type="predicted"/>
<evidence type="ECO:0000256" key="1">
    <source>
        <dbReference type="SAM" id="MobiDB-lite"/>
    </source>
</evidence>
<dbReference type="Pfam" id="PF20152">
    <property type="entry name" value="DUF6534"/>
    <property type="match status" value="1"/>
</dbReference>
<feature type="transmembrane region" description="Helical" evidence="2">
    <location>
        <begin position="78"/>
        <end position="104"/>
    </location>
</feature>
<keyword evidence="2" id="KW-0472">Membrane</keyword>
<dbReference type="EMBL" id="JASNQZ010000001">
    <property type="protein sequence ID" value="KAL0960496.1"/>
    <property type="molecule type" value="Genomic_DNA"/>
</dbReference>
<feature type="transmembrane region" description="Helical" evidence="2">
    <location>
        <begin position="116"/>
        <end position="143"/>
    </location>
</feature>
<name>A0ABR3JXB2_9AGAR</name>
<sequence length="337" mass="37374">MAGVELVFGPMLIGVFLNTILYGVLVLQTFIYYQTYKRDKPWIRYFVLYLFGLETANTGFNIGMMYEPLVVRYGTPRAVTIVPIMLSLDPIITVLISTPVQLFIAWRIKIISKSKLITSAIVFFAVCAFVGGVATTVCVTLIPEYKRLQEFHGAVITWLASSAAADVVITGSLVHSLYNRKTGIRATDDVINRIIRLTVQTGMITAISAAADVIIFIAVPSTTLNFIWDFALSKLYTNSLLSTLNARAGWDNLTGDVNQPNVLFGDDTRSTMTRNSRRPGEDRSNRQVITTGVYELEPHSMIAQQSGRSDKDLEFGVSVTKVVERLEDPIPSQKATQ</sequence>
<dbReference type="PANTHER" id="PTHR40465">
    <property type="entry name" value="CHROMOSOME 1, WHOLE GENOME SHOTGUN SEQUENCE"/>
    <property type="match status" value="1"/>
</dbReference>
<dbReference type="InterPro" id="IPR045339">
    <property type="entry name" value="DUF6534"/>
</dbReference>
<keyword evidence="5" id="KW-1185">Reference proteome</keyword>
<feature type="transmembrane region" description="Helical" evidence="2">
    <location>
        <begin position="155"/>
        <end position="178"/>
    </location>
</feature>
<comment type="caution">
    <text evidence="4">The sequence shown here is derived from an EMBL/GenBank/DDBJ whole genome shotgun (WGS) entry which is preliminary data.</text>
</comment>
<keyword evidence="2" id="KW-0812">Transmembrane</keyword>
<evidence type="ECO:0000313" key="4">
    <source>
        <dbReference type="EMBL" id="KAL0960496.1"/>
    </source>
</evidence>
<dbReference type="PANTHER" id="PTHR40465:SF1">
    <property type="entry name" value="DUF6534 DOMAIN-CONTAINING PROTEIN"/>
    <property type="match status" value="1"/>
</dbReference>
<feature type="region of interest" description="Disordered" evidence="1">
    <location>
        <begin position="266"/>
        <end position="285"/>
    </location>
</feature>
<feature type="transmembrane region" description="Helical" evidence="2">
    <location>
        <begin position="199"/>
        <end position="219"/>
    </location>
</feature>